<keyword evidence="6" id="KW-1185">Reference proteome</keyword>
<evidence type="ECO:0000256" key="1">
    <source>
        <dbReference type="ARBA" id="ARBA00010577"/>
    </source>
</evidence>
<evidence type="ECO:0000256" key="4">
    <source>
        <dbReference type="SAM" id="MobiDB-lite"/>
    </source>
</evidence>
<dbReference type="InterPro" id="IPR005648">
    <property type="entry name" value="FlgD"/>
</dbReference>
<feature type="region of interest" description="Disordered" evidence="4">
    <location>
        <begin position="7"/>
        <end position="29"/>
    </location>
</feature>
<comment type="similarity">
    <text evidence="1 3">Belongs to the FlgD family.</text>
</comment>
<feature type="region of interest" description="Disordered" evidence="4">
    <location>
        <begin position="277"/>
        <end position="300"/>
    </location>
</feature>
<dbReference type="GO" id="GO:0044781">
    <property type="term" value="P:bacterial-type flagellum organization"/>
    <property type="evidence" value="ECO:0007669"/>
    <property type="project" value="UniProtKB-UniRule"/>
</dbReference>
<dbReference type="PATRIC" id="fig|1235802.3.peg.173"/>
<evidence type="ECO:0000313" key="6">
    <source>
        <dbReference type="Proteomes" id="UP000012589"/>
    </source>
</evidence>
<evidence type="ECO:0000256" key="2">
    <source>
        <dbReference type="ARBA" id="ARBA00022795"/>
    </source>
</evidence>
<comment type="function">
    <text evidence="3">Required for flagellar hook formation. May act as a scaffolding protein.</text>
</comment>
<evidence type="ECO:0000256" key="3">
    <source>
        <dbReference type="RuleBase" id="RU362076"/>
    </source>
</evidence>
<name>N2BQ51_9FIRM</name>
<accession>N2BQ51</accession>
<sequence length="320" mass="35532">MAIIQEVKDGRFVEDTSETTSTGKGKKNVDNTMGQDQFLQLLVAQMQYQDPLEPTSNTEWVAQMATFSMVESLNNMQTAFDKQSANSLVGKYVFINDGDNGYVKGKVDFITKQDGKVKLSVGDKLYDLDQLDTVSDQEYFEGAILANDFHKMVQLLPNENNLTVSDSGLVKSAREEYEKMTETQKQFVEKADLDKLKALEAKMDALKATEFTGSVNQLPTVSEIENADADTLMKYNAQFADTKKLYEALTDSQKGKVAESTTKQYDVIKDALKKASDKLNIKPEGDDSDDADGTQSQVSDLLQKILEELQAQNKNDSAGN</sequence>
<protein>
    <recommendedName>
        <fullName evidence="3">Basal-body rod modification protein FlgD</fullName>
    </recommendedName>
</protein>
<keyword evidence="2 3" id="KW-1005">Bacterial flagellum biogenesis</keyword>
<gene>
    <name evidence="5" type="ORF">C823_00162</name>
</gene>
<dbReference type="AlphaFoldDB" id="N2BQ51"/>
<dbReference type="Pfam" id="PF03963">
    <property type="entry name" value="FlgD"/>
    <property type="match status" value="1"/>
</dbReference>
<dbReference type="eggNOG" id="COG1843">
    <property type="taxonomic scope" value="Bacteria"/>
</dbReference>
<dbReference type="EMBL" id="AQFT01000005">
    <property type="protein sequence ID" value="EMZ38999.1"/>
    <property type="molecule type" value="Genomic_DNA"/>
</dbReference>
<comment type="caution">
    <text evidence="5">The sequence shown here is derived from an EMBL/GenBank/DDBJ whole genome shotgun (WGS) entry which is preliminary data.</text>
</comment>
<dbReference type="HOGENOM" id="CLU_085025_0_0_9"/>
<reference evidence="5 6" key="1">
    <citation type="journal article" date="2014" name="Genome Announc.">
        <title>Draft genome sequences of the altered schaedler flora, a defined bacterial community from gnotobiotic mice.</title>
        <authorList>
            <person name="Wannemuehler M.J."/>
            <person name="Overstreet A.M."/>
            <person name="Ward D.V."/>
            <person name="Phillips G.J."/>
        </authorList>
    </citation>
    <scope>NUCLEOTIDE SEQUENCE [LARGE SCALE GENOMIC DNA]</scope>
    <source>
        <strain evidence="5 6">ASF492</strain>
    </source>
</reference>
<proteinExistence type="inferred from homology"/>
<dbReference type="OrthoDB" id="280334at2"/>
<organism evidence="5 6">
    <name type="scientific">Eubacterium plexicaudatum ASF492</name>
    <dbReference type="NCBI Taxonomy" id="1235802"/>
    <lineage>
        <taxon>Bacteria</taxon>
        <taxon>Bacillati</taxon>
        <taxon>Bacillota</taxon>
        <taxon>Clostridia</taxon>
        <taxon>Eubacteriales</taxon>
        <taxon>Eubacteriaceae</taxon>
        <taxon>Eubacterium</taxon>
    </lineage>
</organism>
<evidence type="ECO:0000313" key="5">
    <source>
        <dbReference type="EMBL" id="EMZ38999.1"/>
    </source>
</evidence>
<dbReference type="STRING" id="1235802.C823_00162"/>
<dbReference type="Proteomes" id="UP000012589">
    <property type="component" value="Unassembled WGS sequence"/>
</dbReference>